<dbReference type="HOGENOM" id="CLU_047801_0_0_0"/>
<dbReference type="PANTHER" id="PTHR13847:SF287">
    <property type="entry name" value="FAD-DEPENDENT OXIDOREDUCTASE DOMAIN-CONTAINING PROTEIN 1"/>
    <property type="match status" value="1"/>
</dbReference>
<dbReference type="PATRIC" id="fig|751945.3.peg.995"/>
<dbReference type="PANTHER" id="PTHR13847">
    <property type="entry name" value="SARCOSINE DEHYDROGENASE-RELATED"/>
    <property type="match status" value="1"/>
</dbReference>
<dbReference type="Gene3D" id="3.30.9.10">
    <property type="entry name" value="D-Amino Acid Oxidase, subunit A, domain 2"/>
    <property type="match status" value="1"/>
</dbReference>
<accession>K7QZ25</accession>
<dbReference type="Gene3D" id="3.50.50.60">
    <property type="entry name" value="FAD/NAD(P)-binding domain"/>
    <property type="match status" value="1"/>
</dbReference>
<dbReference type="Proteomes" id="UP000000211">
    <property type="component" value="Chromosome"/>
</dbReference>
<feature type="region of interest" description="Disordered" evidence="2">
    <location>
        <begin position="402"/>
        <end position="421"/>
    </location>
</feature>
<name>K7QZ25_THEOS</name>
<dbReference type="Pfam" id="PF01266">
    <property type="entry name" value="DAO"/>
    <property type="match status" value="1"/>
</dbReference>
<dbReference type="InterPro" id="IPR036188">
    <property type="entry name" value="FAD/NAD-bd_sf"/>
</dbReference>
<reference evidence="4 5" key="1">
    <citation type="journal article" date="2013" name="Genome Announc.">
        <title>Whole Genome Sequencing of Thermus oshimai JL-2 and Thermus thermophilus JL-18, Incomplete Denitrifiers from the United States Great Basin.</title>
        <authorList>
            <person name="Murugapiran S.K."/>
            <person name="Huntemann M."/>
            <person name="Wei C.L."/>
            <person name="Han J."/>
            <person name="Detter J.C."/>
            <person name="Han C.S."/>
            <person name="Erkkila T.H."/>
            <person name="Teshima H."/>
            <person name="Chen A."/>
            <person name="Kyrpides N."/>
            <person name="Mavrommatis K."/>
            <person name="Markowitz V."/>
            <person name="Szeto E."/>
            <person name="Ivanova N."/>
            <person name="Pagani I."/>
            <person name="Lam J."/>
            <person name="McDonald A.I."/>
            <person name="Dodsworth J.A."/>
            <person name="Pati A."/>
            <person name="Goodwin L."/>
            <person name="Peters L."/>
            <person name="Pitluck S."/>
            <person name="Woyke T."/>
            <person name="Hedlund B.P."/>
        </authorList>
    </citation>
    <scope>NUCLEOTIDE SEQUENCE</scope>
    <source>
        <strain evidence="4 5">JL-2</strain>
    </source>
</reference>
<keyword evidence="1" id="KW-0560">Oxidoreductase</keyword>
<dbReference type="SUPFAM" id="SSF51905">
    <property type="entry name" value="FAD/NAD(P)-binding domain"/>
    <property type="match status" value="1"/>
</dbReference>
<proteinExistence type="predicted"/>
<evidence type="ECO:0000256" key="2">
    <source>
        <dbReference type="SAM" id="MobiDB-lite"/>
    </source>
</evidence>
<evidence type="ECO:0000313" key="5">
    <source>
        <dbReference type="Proteomes" id="UP000000211"/>
    </source>
</evidence>
<gene>
    <name evidence="4" type="ORF">Theos_1002</name>
</gene>
<dbReference type="OrthoDB" id="9772081at2"/>
<keyword evidence="5" id="KW-1185">Reference proteome</keyword>
<dbReference type="GO" id="GO:0005737">
    <property type="term" value="C:cytoplasm"/>
    <property type="evidence" value="ECO:0007669"/>
    <property type="project" value="TreeGrafter"/>
</dbReference>
<evidence type="ECO:0000313" key="4">
    <source>
        <dbReference type="EMBL" id="AFV76055.1"/>
    </source>
</evidence>
<dbReference type="EMBL" id="CP003249">
    <property type="protein sequence ID" value="AFV76055.1"/>
    <property type="molecule type" value="Genomic_DNA"/>
</dbReference>
<dbReference type="eggNOG" id="COG0665">
    <property type="taxonomic scope" value="Bacteria"/>
</dbReference>
<dbReference type="InterPro" id="IPR006076">
    <property type="entry name" value="FAD-dep_OxRdtase"/>
</dbReference>
<dbReference type="STRING" id="751945.Theos_1002"/>
<dbReference type="GO" id="GO:0016491">
    <property type="term" value="F:oxidoreductase activity"/>
    <property type="evidence" value="ECO:0007669"/>
    <property type="project" value="UniProtKB-KW"/>
</dbReference>
<evidence type="ECO:0000259" key="3">
    <source>
        <dbReference type="Pfam" id="PF01266"/>
    </source>
</evidence>
<organism evidence="4 5">
    <name type="scientific">Thermus oshimai JL-2</name>
    <dbReference type="NCBI Taxonomy" id="751945"/>
    <lineage>
        <taxon>Bacteria</taxon>
        <taxon>Thermotogati</taxon>
        <taxon>Deinococcota</taxon>
        <taxon>Deinococci</taxon>
        <taxon>Thermales</taxon>
        <taxon>Thermaceae</taxon>
        <taxon>Thermus</taxon>
    </lineage>
</organism>
<dbReference type="RefSeq" id="WP_016329246.1">
    <property type="nucleotide sequence ID" value="NC_019386.1"/>
</dbReference>
<feature type="domain" description="FAD dependent oxidoreductase" evidence="3">
    <location>
        <begin position="6"/>
        <end position="388"/>
    </location>
</feature>
<evidence type="ECO:0000256" key="1">
    <source>
        <dbReference type="ARBA" id="ARBA00023002"/>
    </source>
</evidence>
<dbReference type="AlphaFoldDB" id="K7QZ25"/>
<protein>
    <submittedName>
        <fullName evidence="4">Glycine/D-amino acid oxidase, deaminating</fullName>
    </submittedName>
</protein>
<sequence>MDARADVLVVGAGLLGLSAAYFLGKRGLGVLLLDPRPPLTCTSDKSTECYRVFWPGDEALALLVGRSLELLEAFPEVRKNRRGYLYAGREEALLALSEGAEATGPLRRHTRPETYPEGAASGMDLLVGEALKARFPYLRAEAALHVRPAGWLDAWGLGQALWRRVREAGGRLLPGRAVGLEVEGGRVVGVATEGGATLRAEAVVLAAGPGLPELLRALGEAAPLTREAHFKAWFPDPQGAFPKEAPLLILQEEVRLFGEEEALLLEGEEALAPYLKALPPGAHARPEGEGFLALFNPFPERVERAGCEPTPPPFYPELALRALARLLPGLEGYLRALPKARVDGGLYVRTPENRPLIGPLARPGAYALGAFSGFGVMAALGAGELLAKHLLGEALPPHARAFHPGRYRDPDYRPPAGSHQL</sequence>
<dbReference type="KEGG" id="tos:Theos_1002"/>